<comment type="caution">
    <text evidence="3">The sequence shown here is derived from an EMBL/GenBank/DDBJ whole genome shotgun (WGS) entry which is preliminary data.</text>
</comment>
<reference evidence="3" key="1">
    <citation type="journal article" date="2014" name="Int. J. Syst. Evol. Microbiol.">
        <title>Complete genome sequence of Corynebacterium casei LMG S-19264T (=DSM 44701T), isolated from a smear-ripened cheese.</title>
        <authorList>
            <consortium name="US DOE Joint Genome Institute (JGI-PGF)"/>
            <person name="Walter F."/>
            <person name="Albersmeier A."/>
            <person name="Kalinowski J."/>
            <person name="Ruckert C."/>
        </authorList>
    </citation>
    <scope>NUCLEOTIDE SEQUENCE</scope>
    <source>
        <strain evidence="3">CGMCC 4.7679</strain>
    </source>
</reference>
<dbReference type="AlphaFoldDB" id="A0A8H9IXU4"/>
<dbReference type="NCBIfam" id="NF009150">
    <property type="entry name" value="PRK12497.1-3"/>
    <property type="match status" value="1"/>
</dbReference>
<gene>
    <name evidence="3" type="primary">yraN</name>
    <name evidence="3" type="ORF">GCM10017566_40540</name>
</gene>
<protein>
    <recommendedName>
        <fullName evidence="2">UPF0102 protein GCM10017566_40540</fullName>
    </recommendedName>
</protein>
<dbReference type="GO" id="GO:0003676">
    <property type="term" value="F:nucleic acid binding"/>
    <property type="evidence" value="ECO:0007669"/>
    <property type="project" value="InterPro"/>
</dbReference>
<evidence type="ECO:0000313" key="3">
    <source>
        <dbReference type="EMBL" id="GHF62863.1"/>
    </source>
</evidence>
<name>A0A8H9IXU4_9PSEU</name>
<dbReference type="PANTHER" id="PTHR34039">
    <property type="entry name" value="UPF0102 PROTEIN YRAN"/>
    <property type="match status" value="1"/>
</dbReference>
<dbReference type="InterPro" id="IPR011856">
    <property type="entry name" value="tRNA_endonuc-like_dom_sf"/>
</dbReference>
<proteinExistence type="inferred from homology"/>
<dbReference type="NCBIfam" id="NF009154">
    <property type="entry name" value="PRK12497.3-3"/>
    <property type="match status" value="1"/>
</dbReference>
<dbReference type="PANTHER" id="PTHR34039:SF1">
    <property type="entry name" value="UPF0102 PROTEIN YRAN"/>
    <property type="match status" value="1"/>
</dbReference>
<evidence type="ECO:0000256" key="2">
    <source>
        <dbReference type="HAMAP-Rule" id="MF_00048"/>
    </source>
</evidence>
<accession>A0A8H9IXU4</accession>
<reference evidence="3" key="2">
    <citation type="submission" date="2020-09" db="EMBL/GenBank/DDBJ databases">
        <authorList>
            <person name="Sun Q."/>
            <person name="Zhou Y."/>
        </authorList>
    </citation>
    <scope>NUCLEOTIDE SEQUENCE</scope>
    <source>
        <strain evidence="3">CGMCC 4.7679</strain>
    </source>
</reference>
<dbReference type="OrthoDB" id="9794876at2"/>
<organism evidence="3 4">
    <name type="scientific">Amycolatopsis bartoniae</name>
    <dbReference type="NCBI Taxonomy" id="941986"/>
    <lineage>
        <taxon>Bacteria</taxon>
        <taxon>Bacillati</taxon>
        <taxon>Actinomycetota</taxon>
        <taxon>Actinomycetes</taxon>
        <taxon>Pseudonocardiales</taxon>
        <taxon>Pseudonocardiaceae</taxon>
        <taxon>Amycolatopsis</taxon>
    </lineage>
</organism>
<dbReference type="CDD" id="cd20736">
    <property type="entry name" value="PoNe_Nuclease"/>
    <property type="match status" value="1"/>
</dbReference>
<evidence type="ECO:0000256" key="1">
    <source>
        <dbReference type="ARBA" id="ARBA00006738"/>
    </source>
</evidence>
<dbReference type="EMBL" id="BNAV01000005">
    <property type="protein sequence ID" value="GHF62863.1"/>
    <property type="molecule type" value="Genomic_DNA"/>
</dbReference>
<dbReference type="Gene3D" id="3.40.1350.10">
    <property type="match status" value="1"/>
</dbReference>
<dbReference type="HAMAP" id="MF_00048">
    <property type="entry name" value="UPF0102"/>
    <property type="match status" value="1"/>
</dbReference>
<dbReference type="RefSeq" id="WP_145937521.1">
    <property type="nucleotide sequence ID" value="NZ_BNAV01000005.1"/>
</dbReference>
<dbReference type="InterPro" id="IPR003509">
    <property type="entry name" value="UPF0102_YraN-like"/>
</dbReference>
<sequence length="126" mass="14250">MSAVARPTEAPHLNLGRKGEDLAAQHLQKLGFVVLSRNWRCREGELDIVATDRRMLVVCEVKTRAGQNFGDPAEAVTAEKIARIRRITGQWLRTFKLRWCQVRFDVVAVLVEPGGELRLEHFPGAF</sequence>
<dbReference type="SUPFAM" id="SSF52980">
    <property type="entry name" value="Restriction endonuclease-like"/>
    <property type="match status" value="1"/>
</dbReference>
<dbReference type="Proteomes" id="UP000658656">
    <property type="component" value="Unassembled WGS sequence"/>
</dbReference>
<dbReference type="Pfam" id="PF02021">
    <property type="entry name" value="UPF0102"/>
    <property type="match status" value="1"/>
</dbReference>
<evidence type="ECO:0000313" key="4">
    <source>
        <dbReference type="Proteomes" id="UP000658656"/>
    </source>
</evidence>
<keyword evidence="4" id="KW-1185">Reference proteome</keyword>
<dbReference type="InterPro" id="IPR011335">
    <property type="entry name" value="Restrct_endonuc-II-like"/>
</dbReference>
<comment type="similarity">
    <text evidence="1 2">Belongs to the UPF0102 family.</text>
</comment>